<name>A0A193PK09_9VIRU</name>
<dbReference type="GO" id="GO:0005524">
    <property type="term" value="F:ATP binding"/>
    <property type="evidence" value="ECO:0007669"/>
    <property type="project" value="InterPro"/>
</dbReference>
<dbReference type="InterPro" id="IPR027351">
    <property type="entry name" value="(+)RNA_virus_helicase_core_dom"/>
</dbReference>
<gene>
    <name evidence="2" type="primary">TGB1</name>
</gene>
<dbReference type="PROSITE" id="PS51657">
    <property type="entry name" value="PSRV_HELICASE"/>
    <property type="match status" value="1"/>
</dbReference>
<evidence type="ECO:0000259" key="1">
    <source>
        <dbReference type="PROSITE" id="PS51657"/>
    </source>
</evidence>
<protein>
    <submittedName>
        <fullName evidence="2">Triple gene block protein 1</fullName>
    </submittedName>
</protein>
<dbReference type="EMBL" id="LC159488">
    <property type="protein sequence ID" value="BAV16894.1"/>
    <property type="molecule type" value="Genomic_RNA"/>
</dbReference>
<dbReference type="SUPFAM" id="SSF52540">
    <property type="entry name" value="P-loop containing nucleoside triphosphate hydrolases"/>
    <property type="match status" value="1"/>
</dbReference>
<feature type="domain" description="(+)RNA virus helicase C-terminal" evidence="1">
    <location>
        <begin position="1"/>
        <end position="236"/>
    </location>
</feature>
<reference evidence="2" key="1">
    <citation type="submission" date="2016-06" db="EMBL/GenBank/DDBJ databases">
        <title>First report of white clover mosaic virus infection trifolium repens in Korea.</title>
        <authorList>
            <person name="Park C.Y."/>
            <person name="Lim S.M."/>
            <person name="Oh J.H."/>
            <person name="Lee H.K."/>
            <person name="Park S.M."/>
            <person name="Lee S.H."/>
        </authorList>
    </citation>
    <scope>NUCLEOTIDE SEQUENCE</scope>
    <source>
        <strain evidence="2">RC</strain>
    </source>
</reference>
<organism evidence="2">
    <name type="scientific">White clover mosaic virus</name>
    <dbReference type="NCBI Taxonomy" id="12188"/>
    <lineage>
        <taxon>Viruses</taxon>
        <taxon>Riboviria</taxon>
        <taxon>Orthornavirae</taxon>
        <taxon>Kitrinoviricota</taxon>
        <taxon>Alsuviricetes</taxon>
        <taxon>Tymovirales</taxon>
        <taxon>Alphaflexiviridae</taxon>
        <taxon>Potexvirus</taxon>
        <taxon>Potexvirus trifolii</taxon>
    </lineage>
</organism>
<sequence length="236" mass="26403">MDHIHHLLSSHGFTRTRLAKSKPIVVHAIAGSGKSTVIRKILSDLPNARAYTLGKPDPYSLSNPTIKAFAQFKRGTLDILDEYGQLPFADLDSSFEFIFTDPYQAPTDNLFEPHYTLETTHRFGPNTCNLLNQAFQSNITSLVTQDNISFGSPYLVDPVGTILAFQPDTYLILCLHQAPFFKVSEVIGYQWPTVTLYLACKISEISEEERHLLFIGLTRHTESLLILGPDAFDSSP</sequence>
<evidence type="ECO:0000313" key="2">
    <source>
        <dbReference type="EMBL" id="BAV16894.1"/>
    </source>
</evidence>
<accession>A0A193PK09</accession>
<dbReference type="InterPro" id="IPR027417">
    <property type="entry name" value="P-loop_NTPase"/>
</dbReference>
<dbReference type="Pfam" id="PF01443">
    <property type="entry name" value="Viral_helicase1"/>
    <property type="match status" value="1"/>
</dbReference>
<proteinExistence type="predicted"/>